<organism evidence="1 2">
    <name type="scientific">Handroanthus impetiginosus</name>
    <dbReference type="NCBI Taxonomy" id="429701"/>
    <lineage>
        <taxon>Eukaryota</taxon>
        <taxon>Viridiplantae</taxon>
        <taxon>Streptophyta</taxon>
        <taxon>Embryophyta</taxon>
        <taxon>Tracheophyta</taxon>
        <taxon>Spermatophyta</taxon>
        <taxon>Magnoliopsida</taxon>
        <taxon>eudicotyledons</taxon>
        <taxon>Gunneridae</taxon>
        <taxon>Pentapetalae</taxon>
        <taxon>asterids</taxon>
        <taxon>lamiids</taxon>
        <taxon>Lamiales</taxon>
        <taxon>Bignoniaceae</taxon>
        <taxon>Crescentiina</taxon>
        <taxon>Tabebuia alliance</taxon>
        <taxon>Handroanthus</taxon>
    </lineage>
</organism>
<dbReference type="Proteomes" id="UP000231279">
    <property type="component" value="Unassembled WGS sequence"/>
</dbReference>
<gene>
    <name evidence="1" type="ORF">CDL12_21541</name>
</gene>
<proteinExistence type="predicted"/>
<evidence type="ECO:0000313" key="2">
    <source>
        <dbReference type="Proteomes" id="UP000231279"/>
    </source>
</evidence>
<dbReference type="EMBL" id="NKXS01004580">
    <property type="protein sequence ID" value="PIN05917.1"/>
    <property type="molecule type" value="Genomic_DNA"/>
</dbReference>
<dbReference type="OrthoDB" id="913969at2759"/>
<protein>
    <recommendedName>
        <fullName evidence="3">RNA-directed DNA polymerase</fullName>
    </recommendedName>
</protein>
<dbReference type="AlphaFoldDB" id="A0A2G9GKT3"/>
<evidence type="ECO:0008006" key="3">
    <source>
        <dbReference type="Google" id="ProtNLM"/>
    </source>
</evidence>
<keyword evidence="2" id="KW-1185">Reference proteome</keyword>
<dbReference type="STRING" id="429701.A0A2G9GKT3"/>
<comment type="caution">
    <text evidence="1">The sequence shown here is derived from an EMBL/GenBank/DDBJ whole genome shotgun (WGS) entry which is preliminary data.</text>
</comment>
<accession>A0A2G9GKT3</accession>
<reference evidence="2" key="1">
    <citation type="journal article" date="2018" name="Gigascience">
        <title>Genome assembly of the Pink Ipe (Handroanthus impetiginosus, Bignoniaceae), a highly valued, ecologically keystone Neotropical timber forest tree.</title>
        <authorList>
            <person name="Silva-Junior O.B."/>
            <person name="Grattapaglia D."/>
            <person name="Novaes E."/>
            <person name="Collevatti R.G."/>
        </authorList>
    </citation>
    <scope>NUCLEOTIDE SEQUENCE [LARGE SCALE GENOMIC DNA]</scope>
    <source>
        <strain evidence="2">cv. UFG-1</strain>
    </source>
</reference>
<sequence>MSECFLVHYILNTLPFKISYNTHKHEWSINELMTVCVQEKERLVRELGDSAMLAMQGKDKVLANKKGKGKMPFQTDIKKEPKCHFCKKKGHIKKDYVKFQKWLEKKGNLISRVCYESNILDVGMKNPRKPMGSEESIYSGNKMCSHVDLIGKCTLVLSSGFVLNIEKTFHLPSFSRNLLSVSRLVPLGFQSKFCGTSFNLIYGSDVVGDGTLSIGLFSIE</sequence>
<evidence type="ECO:0000313" key="1">
    <source>
        <dbReference type="EMBL" id="PIN05917.1"/>
    </source>
</evidence>
<name>A0A2G9GKT3_9LAMI</name>